<dbReference type="EMBL" id="JAEUBG010001988">
    <property type="protein sequence ID" value="KAH3685448.1"/>
    <property type="molecule type" value="Genomic_DNA"/>
</dbReference>
<evidence type="ECO:0000313" key="1">
    <source>
        <dbReference type="EMBL" id="KAH3685448.1"/>
    </source>
</evidence>
<comment type="caution">
    <text evidence="1">The sequence shown here is derived from an EMBL/GenBank/DDBJ whole genome shotgun (WGS) entry which is preliminary data.</text>
</comment>
<reference evidence="1" key="2">
    <citation type="submission" date="2021-01" db="EMBL/GenBank/DDBJ databases">
        <authorList>
            <person name="Schikora-Tamarit M.A."/>
        </authorList>
    </citation>
    <scope>NUCLEOTIDE SEQUENCE</scope>
    <source>
        <strain evidence="1">CBS2887</strain>
    </source>
</reference>
<dbReference type="Proteomes" id="UP000774326">
    <property type="component" value="Unassembled WGS sequence"/>
</dbReference>
<sequence>MVSTESTTRTLNGDFPPSRHPFISSSLTPKAGVISVSALRKCSLVTFIASRSLALYLVLPSPMFTTLFTANDVAALTKPSISAPEKFFVIEASSFKLTSAAKLLDCLSALSIKSFLLVIPMTKMLFNWSTPSILANNWFTTLSATPVPSPLEPLCLNTESNSSKMIMCNDDSSPLDLYSASASLNKFLMFSSEEPTYLLKISGPLTIFGSLALSICPIFLAIKVLPVPGGP</sequence>
<reference evidence="1" key="1">
    <citation type="journal article" date="2021" name="Open Biol.">
        <title>Shared evolutionary footprints suggest mitochondrial oxidative damage underlies multiple complex I losses in fungi.</title>
        <authorList>
            <person name="Schikora-Tamarit M.A."/>
            <person name="Marcet-Houben M."/>
            <person name="Nosek J."/>
            <person name="Gabaldon T."/>
        </authorList>
    </citation>
    <scope>NUCLEOTIDE SEQUENCE</scope>
    <source>
        <strain evidence="1">CBS2887</strain>
    </source>
</reference>
<dbReference type="PANTHER" id="PTHR37449:SF1">
    <property type="entry name" value="OS02G0159950 PROTEIN"/>
    <property type="match status" value="1"/>
</dbReference>
<name>A0A9P8Q752_WICPI</name>
<protein>
    <submittedName>
        <fullName evidence="1">Uncharacterized protein</fullName>
    </submittedName>
</protein>
<proteinExistence type="predicted"/>
<keyword evidence="2" id="KW-1185">Reference proteome</keyword>
<dbReference type="AlphaFoldDB" id="A0A9P8Q752"/>
<dbReference type="OrthoDB" id="10585480at2759"/>
<accession>A0A9P8Q752</accession>
<evidence type="ECO:0000313" key="2">
    <source>
        <dbReference type="Proteomes" id="UP000774326"/>
    </source>
</evidence>
<organism evidence="1 2">
    <name type="scientific">Wickerhamomyces pijperi</name>
    <name type="common">Yeast</name>
    <name type="synonym">Pichia pijperi</name>
    <dbReference type="NCBI Taxonomy" id="599730"/>
    <lineage>
        <taxon>Eukaryota</taxon>
        <taxon>Fungi</taxon>
        <taxon>Dikarya</taxon>
        <taxon>Ascomycota</taxon>
        <taxon>Saccharomycotina</taxon>
        <taxon>Saccharomycetes</taxon>
        <taxon>Phaffomycetales</taxon>
        <taxon>Wickerhamomycetaceae</taxon>
        <taxon>Wickerhamomyces</taxon>
    </lineage>
</organism>
<dbReference type="PANTHER" id="PTHR37449">
    <property type="match status" value="1"/>
</dbReference>
<gene>
    <name evidence="1" type="ORF">WICPIJ_003563</name>
</gene>